<organism evidence="10 11">
    <name type="scientific">Cyberlindnera fabianii</name>
    <name type="common">Yeast</name>
    <name type="synonym">Hansenula fabianii</name>
    <dbReference type="NCBI Taxonomy" id="36022"/>
    <lineage>
        <taxon>Eukaryota</taxon>
        <taxon>Fungi</taxon>
        <taxon>Dikarya</taxon>
        <taxon>Ascomycota</taxon>
        <taxon>Saccharomycotina</taxon>
        <taxon>Saccharomycetes</taxon>
        <taxon>Phaffomycetales</taxon>
        <taxon>Phaffomycetaceae</taxon>
        <taxon>Cyberlindnera</taxon>
    </lineage>
</organism>
<evidence type="ECO:0000256" key="1">
    <source>
        <dbReference type="ARBA" id="ARBA00004173"/>
    </source>
</evidence>
<evidence type="ECO:0000259" key="9">
    <source>
        <dbReference type="Pfam" id="PF12631"/>
    </source>
</evidence>
<dbReference type="Gene3D" id="1.20.120.430">
    <property type="entry name" value="tRNA modification GTPase MnmE domain 2"/>
    <property type="match status" value="1"/>
</dbReference>
<keyword evidence="11" id="KW-1185">Reference proteome</keyword>
<dbReference type="Gene3D" id="3.30.1360.120">
    <property type="entry name" value="Probable tRNA modification gtpase trme, domain 1"/>
    <property type="match status" value="1"/>
</dbReference>
<dbReference type="EMBL" id="MPUK01000001">
    <property type="protein sequence ID" value="ONH69958.1"/>
    <property type="molecule type" value="Genomic_DNA"/>
</dbReference>
<dbReference type="Proteomes" id="UP000189513">
    <property type="component" value="Unassembled WGS sequence"/>
</dbReference>
<dbReference type="InterPro" id="IPR005225">
    <property type="entry name" value="Small_GTP-bd"/>
</dbReference>
<dbReference type="Pfam" id="PF12631">
    <property type="entry name" value="MnmE_helical"/>
    <property type="match status" value="1"/>
</dbReference>
<evidence type="ECO:0000313" key="10">
    <source>
        <dbReference type="EMBL" id="ONH69958.1"/>
    </source>
</evidence>
<keyword evidence="3 6" id="KW-0819">tRNA processing</keyword>
<dbReference type="VEuPathDB" id="FungiDB:BON22_0495"/>
<dbReference type="AlphaFoldDB" id="A0A1V2LDN3"/>
<dbReference type="InterPro" id="IPR025867">
    <property type="entry name" value="MnmE_helical"/>
</dbReference>
<evidence type="ECO:0000256" key="5">
    <source>
        <dbReference type="ARBA" id="ARBA00023134"/>
    </source>
</evidence>
<dbReference type="GO" id="GO:0003924">
    <property type="term" value="F:GTPase activity"/>
    <property type="evidence" value="ECO:0007669"/>
    <property type="project" value="InterPro"/>
</dbReference>
<dbReference type="SUPFAM" id="SSF52540">
    <property type="entry name" value="P-loop containing nucleoside triphosphate hydrolases"/>
    <property type="match status" value="1"/>
</dbReference>
<feature type="domain" description="MnmE helical" evidence="9">
    <location>
        <begin position="151"/>
        <end position="492"/>
    </location>
</feature>
<dbReference type="GO" id="GO:0005525">
    <property type="term" value="F:GTP binding"/>
    <property type="evidence" value="ECO:0007669"/>
    <property type="project" value="UniProtKB-KW"/>
</dbReference>
<dbReference type="NCBIfam" id="TIGR00231">
    <property type="entry name" value="small_GTP"/>
    <property type="match status" value="1"/>
</dbReference>
<dbReference type="Gene3D" id="3.40.50.300">
    <property type="entry name" value="P-loop containing nucleotide triphosphate hydrolases"/>
    <property type="match status" value="1"/>
</dbReference>
<dbReference type="InterPro" id="IPR018948">
    <property type="entry name" value="GTP-bd_TrmE_N"/>
</dbReference>
<dbReference type="InterPro" id="IPR027368">
    <property type="entry name" value="MnmE_dom2"/>
</dbReference>
<evidence type="ECO:0000256" key="3">
    <source>
        <dbReference type="ARBA" id="ARBA00022694"/>
    </source>
</evidence>
<dbReference type="PANTHER" id="PTHR42714">
    <property type="entry name" value="TRNA MODIFICATION GTPASE GTPBP3"/>
    <property type="match status" value="1"/>
</dbReference>
<dbReference type="STRING" id="36022.A0A1V2LDN3"/>
<dbReference type="OMA" id="EFHCHGG"/>
<evidence type="ECO:0000256" key="4">
    <source>
        <dbReference type="ARBA" id="ARBA00022741"/>
    </source>
</evidence>
<feature type="domain" description="GTP-binding protein TrmE N-terminal" evidence="8">
    <location>
        <begin position="27"/>
        <end position="148"/>
    </location>
</feature>
<dbReference type="InterPro" id="IPR027417">
    <property type="entry name" value="P-loop_NTPase"/>
</dbReference>
<dbReference type="PRINTS" id="PR00449">
    <property type="entry name" value="RASTRNSFRMNG"/>
</dbReference>
<protein>
    <submittedName>
        <fullName evidence="10">tRNA modification GTPase MSS1, mitochondrial</fullName>
    </submittedName>
</protein>
<dbReference type="CDD" id="cd04164">
    <property type="entry name" value="trmE"/>
    <property type="match status" value="1"/>
</dbReference>
<keyword evidence="4 6" id="KW-0547">Nucleotide-binding</keyword>
<dbReference type="InterPro" id="IPR006073">
    <property type="entry name" value="GTP-bd"/>
</dbReference>
<dbReference type="FunFam" id="3.30.1360.120:FF:000007">
    <property type="entry name" value="tRNA modification GTPase GTPBP3, mitochondrial"/>
    <property type="match status" value="1"/>
</dbReference>
<comment type="similarity">
    <text evidence="2 6">Belongs to the TRAFAC class TrmE-Era-EngA-EngB-Septin-like GTPase superfamily. TrmE GTPase family.</text>
</comment>
<evidence type="ECO:0000256" key="6">
    <source>
        <dbReference type="RuleBase" id="RU003313"/>
    </source>
</evidence>
<reference evidence="11" key="1">
    <citation type="journal article" date="2017" name="Genome Announc.">
        <title>Genome sequences of Cyberlindnera fabianii 65, Pichia kudriavzevii 129, and Saccharomyces cerevisiae 131 isolated from fermented masau fruits in Zimbabwe.</title>
        <authorList>
            <person name="van Rijswijck I.M.H."/>
            <person name="Derks M.F.L."/>
            <person name="Abee T."/>
            <person name="de Ridder D."/>
            <person name="Smid E.J."/>
        </authorList>
    </citation>
    <scope>NUCLEOTIDE SEQUENCE [LARGE SCALE GENOMIC DNA]</scope>
    <source>
        <strain evidence="11">65</strain>
    </source>
</reference>
<dbReference type="HAMAP" id="MF_00379">
    <property type="entry name" value="GTPase_MnmE"/>
    <property type="match status" value="1"/>
</dbReference>
<dbReference type="GO" id="GO:0005739">
    <property type="term" value="C:mitochondrion"/>
    <property type="evidence" value="ECO:0007669"/>
    <property type="project" value="UniProtKB-SubCell"/>
</dbReference>
<evidence type="ECO:0000259" key="7">
    <source>
        <dbReference type="Pfam" id="PF01926"/>
    </source>
</evidence>
<gene>
    <name evidence="10" type="ORF">BON22_0495</name>
</gene>
<evidence type="ECO:0000256" key="2">
    <source>
        <dbReference type="ARBA" id="ARBA00011043"/>
    </source>
</evidence>
<comment type="caution">
    <text evidence="10">The sequence shown here is derived from an EMBL/GenBank/DDBJ whole genome shotgun (WGS) entry which is preliminary data.</text>
</comment>
<dbReference type="GO" id="GO:0030488">
    <property type="term" value="P:tRNA methylation"/>
    <property type="evidence" value="ECO:0007669"/>
    <property type="project" value="TreeGrafter"/>
</dbReference>
<evidence type="ECO:0000259" key="8">
    <source>
        <dbReference type="Pfam" id="PF10396"/>
    </source>
</evidence>
<accession>A0A1V2LDN3</accession>
<dbReference type="PANTHER" id="PTHR42714:SF2">
    <property type="entry name" value="TRNA MODIFICATION GTPASE GTPBP3, MITOCHONDRIAL"/>
    <property type="match status" value="1"/>
</dbReference>
<dbReference type="InterPro" id="IPR027266">
    <property type="entry name" value="TrmE/GcvT-like"/>
</dbReference>
<dbReference type="Pfam" id="PF01926">
    <property type="entry name" value="MMR_HSR1"/>
    <property type="match status" value="1"/>
</dbReference>
<comment type="subcellular location">
    <subcellularLocation>
        <location evidence="1">Mitochondrion</location>
    </subcellularLocation>
</comment>
<proteinExistence type="inferred from homology"/>
<dbReference type="NCBIfam" id="NF003661">
    <property type="entry name" value="PRK05291.1-3"/>
    <property type="match status" value="1"/>
</dbReference>
<feature type="domain" description="G" evidence="7">
    <location>
        <begin position="249"/>
        <end position="366"/>
    </location>
</feature>
<dbReference type="NCBIfam" id="TIGR00450">
    <property type="entry name" value="mnmE_trmE_thdF"/>
    <property type="match status" value="1"/>
</dbReference>
<name>A0A1V2LDN3_CYBFA</name>
<dbReference type="CDD" id="cd14858">
    <property type="entry name" value="TrmE_N"/>
    <property type="match status" value="1"/>
</dbReference>
<dbReference type="InterPro" id="IPR004520">
    <property type="entry name" value="GTPase_MnmE"/>
</dbReference>
<sequence>MFTRLTRSTTRRLLHNVRFSSTGTIPTIYALSTHLTRSAIGVIRISGTQSKTILNELTLSKPLPKPRVASVRRLFHPKTEHLLDEALIIYFPEPRTYTGEDLVELHVHGGVAVIQSVLRAIETLHTPTRPIRYAEAGEFSRRAFQNGRFDLTEIEGIRELIDAETETARIAAVNSATGQNKLLFKDWRERLVKNVGLLTAIIDFAEDTEIEDIEKIYNTVSRNIDDLQFEMNAFLERGARSELLLKGIKVILLGPPNAGKSSVLNKLASTEAAIVSDIAGTTRDVINVPLNIKGYKVVVGDTAGIRDLSKADRIEVEGIKRAKMYAEQGDLVLVVLPVNDLVIDDELRTHVSELQKTKDVIVILNKCDLLEEDIDNVIANLSKELSVSSESFIPVSCLENMGIEELSEKLVHEFKHISLTESTDPIILTARVRDILVNDVLHGFDEFKTFKELDDVVLATEGLQQSIEGIGKITGETVGVEEVLGVVFSSFCVGK</sequence>
<evidence type="ECO:0000313" key="11">
    <source>
        <dbReference type="Proteomes" id="UP000189513"/>
    </source>
</evidence>
<dbReference type="InterPro" id="IPR031168">
    <property type="entry name" value="G_TrmE"/>
</dbReference>
<dbReference type="Pfam" id="PF10396">
    <property type="entry name" value="TrmE_N"/>
    <property type="match status" value="1"/>
</dbReference>
<keyword evidence="5 6" id="KW-0342">GTP-binding</keyword>
<dbReference type="GO" id="GO:0002098">
    <property type="term" value="P:tRNA wobble uridine modification"/>
    <property type="evidence" value="ECO:0007669"/>
    <property type="project" value="TreeGrafter"/>
</dbReference>